<reference evidence="2" key="2">
    <citation type="journal article" date="2021" name="PeerJ">
        <title>Extensive microbial diversity within the chicken gut microbiome revealed by metagenomics and culture.</title>
        <authorList>
            <person name="Gilroy R."/>
            <person name="Ravi A."/>
            <person name="Getino M."/>
            <person name="Pursley I."/>
            <person name="Horton D.L."/>
            <person name="Alikhan N.F."/>
            <person name="Baker D."/>
            <person name="Gharbi K."/>
            <person name="Hall N."/>
            <person name="Watson M."/>
            <person name="Adriaenssens E.M."/>
            <person name="Foster-Nyarko E."/>
            <person name="Jarju S."/>
            <person name="Secka A."/>
            <person name="Antonio M."/>
            <person name="Oren A."/>
            <person name="Chaudhuri R.R."/>
            <person name="La Ragione R."/>
            <person name="Hildebrand F."/>
            <person name="Pallen M.J."/>
        </authorList>
    </citation>
    <scope>NUCLEOTIDE SEQUENCE</scope>
    <source>
        <strain evidence="2">13361</strain>
    </source>
</reference>
<dbReference type="GO" id="GO:0003676">
    <property type="term" value="F:nucleic acid binding"/>
    <property type="evidence" value="ECO:0007669"/>
    <property type="project" value="InterPro"/>
</dbReference>
<evidence type="ECO:0000313" key="2">
    <source>
        <dbReference type="EMBL" id="HIQ68604.1"/>
    </source>
</evidence>
<name>A0A9D0Z422_9FIRM</name>
<dbReference type="InterPro" id="IPR036397">
    <property type="entry name" value="RNaseH_sf"/>
</dbReference>
<dbReference type="InterPro" id="IPR023577">
    <property type="entry name" value="CYTH_domain"/>
</dbReference>
<dbReference type="Gene3D" id="3.30.420.10">
    <property type="entry name" value="Ribonuclease H-like superfamily/Ribonuclease H"/>
    <property type="match status" value="1"/>
</dbReference>
<dbReference type="Pfam" id="PF00929">
    <property type="entry name" value="RNase_T"/>
    <property type="match status" value="1"/>
</dbReference>
<dbReference type="GO" id="GO:0045004">
    <property type="term" value="P:DNA replication proofreading"/>
    <property type="evidence" value="ECO:0007669"/>
    <property type="project" value="TreeGrafter"/>
</dbReference>
<feature type="domain" description="CYTH" evidence="1">
    <location>
        <begin position="2"/>
        <end position="191"/>
    </location>
</feature>
<dbReference type="GO" id="GO:0005829">
    <property type="term" value="C:cytosol"/>
    <property type="evidence" value="ECO:0007669"/>
    <property type="project" value="TreeGrafter"/>
</dbReference>
<dbReference type="EMBL" id="DVFK01000118">
    <property type="protein sequence ID" value="HIQ68604.1"/>
    <property type="molecule type" value="Genomic_DNA"/>
</dbReference>
<evidence type="ECO:0000259" key="1">
    <source>
        <dbReference type="PROSITE" id="PS51707"/>
    </source>
</evidence>
<dbReference type="Pfam" id="PF01928">
    <property type="entry name" value="CYTH"/>
    <property type="match status" value="1"/>
</dbReference>
<proteinExistence type="predicted"/>
<dbReference type="Gene3D" id="2.40.320.10">
    <property type="entry name" value="Hypothetical Protein Pfu-838710-001"/>
    <property type="match status" value="1"/>
</dbReference>
<evidence type="ECO:0000313" key="3">
    <source>
        <dbReference type="Proteomes" id="UP000886796"/>
    </source>
</evidence>
<dbReference type="PANTHER" id="PTHR30231">
    <property type="entry name" value="DNA POLYMERASE III SUBUNIT EPSILON"/>
    <property type="match status" value="1"/>
</dbReference>
<protein>
    <submittedName>
        <fullName evidence="2">CYTH domain-containing protein</fullName>
    </submittedName>
</protein>
<comment type="caution">
    <text evidence="2">The sequence shown here is derived from an EMBL/GenBank/DDBJ whole genome shotgun (WGS) entry which is preliminary data.</text>
</comment>
<dbReference type="CDD" id="cd06127">
    <property type="entry name" value="DEDDh"/>
    <property type="match status" value="1"/>
</dbReference>
<reference evidence="2" key="1">
    <citation type="submission" date="2020-10" db="EMBL/GenBank/DDBJ databases">
        <authorList>
            <person name="Gilroy R."/>
        </authorList>
    </citation>
    <scope>NUCLEOTIDE SEQUENCE</scope>
    <source>
        <strain evidence="2">13361</strain>
    </source>
</reference>
<dbReference type="InterPro" id="IPR012337">
    <property type="entry name" value="RNaseH-like_sf"/>
</dbReference>
<organism evidence="2 3">
    <name type="scientific">Candidatus Faecousia excrementigallinarum</name>
    <dbReference type="NCBI Taxonomy" id="2840806"/>
    <lineage>
        <taxon>Bacteria</taxon>
        <taxon>Bacillati</taxon>
        <taxon>Bacillota</taxon>
        <taxon>Clostridia</taxon>
        <taxon>Eubacteriales</taxon>
        <taxon>Oscillospiraceae</taxon>
        <taxon>Faecousia</taxon>
    </lineage>
</organism>
<sequence>MAAEYEWKFRVTPEEMETLQAAFPGEEIAMETTYYDTPPGSLSRKKLTLRLRRENGKTVCTCKSRLPDGGRGEWETPCMDIRQGVALLMGLGCPRELGELAEEGLVPVCGARFRRLATTMDYQDARLEVALDKGVLTGGGKEVPLLEAEVELKCGSRESLDSFARELADKYGLVPEEKSKFQRALALAREGCFRQLFQKYDRLVIFDTETTGLDGARDEIIEFSAVVLEQRQGQCQVIETYDQLITLSPGVTIPEKIQQLTGITPQDIRERGVPKTRVCRDIAQMIGGNTLLLAYNAGFDLIFLYYMLLRDGDAAILQGKDKLDLLTVYRDRRSYPHKLCNAIESYGLQGQVVNSHRAIDDVLATVEVMKAMEREKNDLISYVNIFGYLAKYGCDGKKIRSVRYRPQGFEPGTPVYQKEEAYV</sequence>
<dbReference type="Proteomes" id="UP000886796">
    <property type="component" value="Unassembled WGS sequence"/>
</dbReference>
<dbReference type="GO" id="GO:0008408">
    <property type="term" value="F:3'-5' exonuclease activity"/>
    <property type="evidence" value="ECO:0007669"/>
    <property type="project" value="TreeGrafter"/>
</dbReference>
<dbReference type="SMART" id="SM00479">
    <property type="entry name" value="EXOIII"/>
    <property type="match status" value="1"/>
</dbReference>
<gene>
    <name evidence="2" type="ORF">IAB74_08870</name>
</gene>
<dbReference type="InterPro" id="IPR033469">
    <property type="entry name" value="CYTH-like_dom_sf"/>
</dbReference>
<dbReference type="SUPFAM" id="SSF55154">
    <property type="entry name" value="CYTH-like phosphatases"/>
    <property type="match status" value="1"/>
</dbReference>
<dbReference type="InterPro" id="IPR013520">
    <property type="entry name" value="Ribonucl_H"/>
</dbReference>
<dbReference type="SMART" id="SM01118">
    <property type="entry name" value="CYTH"/>
    <property type="match status" value="1"/>
</dbReference>
<accession>A0A9D0Z422</accession>
<dbReference type="PANTHER" id="PTHR30231:SF41">
    <property type="entry name" value="DNA POLYMERASE III SUBUNIT EPSILON"/>
    <property type="match status" value="1"/>
</dbReference>
<dbReference type="PROSITE" id="PS51707">
    <property type="entry name" value="CYTH"/>
    <property type="match status" value="1"/>
</dbReference>
<dbReference type="SUPFAM" id="SSF53098">
    <property type="entry name" value="Ribonuclease H-like"/>
    <property type="match status" value="1"/>
</dbReference>
<dbReference type="AlphaFoldDB" id="A0A9D0Z422"/>